<evidence type="ECO:0000313" key="3">
    <source>
        <dbReference type="EMBL" id="EOA96250.1"/>
    </source>
</evidence>
<dbReference type="GO" id="GO:0001867">
    <property type="term" value="P:complement activation, lectin pathway"/>
    <property type="evidence" value="ECO:0007669"/>
    <property type="project" value="TreeGrafter"/>
</dbReference>
<dbReference type="Gene3D" id="2.10.70.10">
    <property type="entry name" value="Complement Module, domain 1"/>
    <property type="match status" value="2"/>
</dbReference>
<sequence>MVRDVEEKGDHRQTMGKGNGTLEVGAVADCKEPPELEHGFVTFSSRNNLTTYRAAIQYHCQHPYYHMAPNSTVWKAKEFPHIPASLLTALCIWSPHPELISVMGSSSTNGVAAQRASKGGHILEKGSEGRDGRAAFHCPYSGATAQLTHCSLPATYTCDASGVWRSEELGTALPSCRPGTGGDGYHGEGCGPHLPTPNFLENSPRCGVPGEPAGDLGLPGVIPVRRLNTRRVPAGMLLRGGPQNHPGPGEG</sequence>
<dbReference type="GO" id="GO:0004252">
    <property type="term" value="F:serine-type endopeptidase activity"/>
    <property type="evidence" value="ECO:0007669"/>
    <property type="project" value="TreeGrafter"/>
</dbReference>
<accession>R0JG67</accession>
<dbReference type="PANTHER" id="PTHR24255:SF13">
    <property type="entry name" value="MANNAN-BINDING LECTIN SERINE PROTEASE 1"/>
    <property type="match status" value="1"/>
</dbReference>
<evidence type="ECO:0000256" key="1">
    <source>
        <dbReference type="ARBA" id="ARBA00023157"/>
    </source>
</evidence>
<keyword evidence="4" id="KW-1185">Reference proteome</keyword>
<feature type="compositionally biased region" description="Basic and acidic residues" evidence="2">
    <location>
        <begin position="1"/>
        <end position="13"/>
    </location>
</feature>
<feature type="region of interest" description="Disordered" evidence="2">
    <location>
        <begin position="1"/>
        <end position="20"/>
    </location>
</feature>
<dbReference type="AlphaFoldDB" id="R0JG67"/>
<protein>
    <submittedName>
        <fullName evidence="3">Complement-activating component of Ra-reactive factor</fullName>
    </submittedName>
</protein>
<organism evidence="3 4">
    <name type="scientific">Anas platyrhynchos</name>
    <name type="common">Mallard</name>
    <name type="synonym">Anas boschas</name>
    <dbReference type="NCBI Taxonomy" id="8839"/>
    <lineage>
        <taxon>Eukaryota</taxon>
        <taxon>Metazoa</taxon>
        <taxon>Chordata</taxon>
        <taxon>Craniata</taxon>
        <taxon>Vertebrata</taxon>
        <taxon>Euteleostomi</taxon>
        <taxon>Archelosauria</taxon>
        <taxon>Archosauria</taxon>
        <taxon>Dinosauria</taxon>
        <taxon>Saurischia</taxon>
        <taxon>Theropoda</taxon>
        <taxon>Coelurosauria</taxon>
        <taxon>Aves</taxon>
        <taxon>Neognathae</taxon>
        <taxon>Galloanserae</taxon>
        <taxon>Anseriformes</taxon>
        <taxon>Anatidae</taxon>
        <taxon>Anatinae</taxon>
        <taxon>Anas</taxon>
    </lineage>
</organism>
<reference evidence="4" key="1">
    <citation type="journal article" date="2013" name="Nat. Genet.">
        <title>The duck genome and transcriptome provide insight into an avian influenza virus reservoir species.</title>
        <authorList>
            <person name="Huang Y."/>
            <person name="Li Y."/>
            <person name="Burt D.W."/>
            <person name="Chen H."/>
            <person name="Zhang Y."/>
            <person name="Qian W."/>
            <person name="Kim H."/>
            <person name="Gan S."/>
            <person name="Zhao Y."/>
            <person name="Li J."/>
            <person name="Yi K."/>
            <person name="Feng H."/>
            <person name="Zhu P."/>
            <person name="Li B."/>
            <person name="Liu Q."/>
            <person name="Fairley S."/>
            <person name="Magor K.E."/>
            <person name="Du Z."/>
            <person name="Hu X."/>
            <person name="Goodman L."/>
            <person name="Tafer H."/>
            <person name="Vignal A."/>
            <person name="Lee T."/>
            <person name="Kim K.W."/>
            <person name="Sheng Z."/>
            <person name="An Y."/>
            <person name="Searle S."/>
            <person name="Herrero J."/>
            <person name="Groenen M.A."/>
            <person name="Crooijmans R.P."/>
            <person name="Faraut T."/>
            <person name="Cai Q."/>
            <person name="Webster R.G."/>
            <person name="Aldridge J.R."/>
            <person name="Warren W.C."/>
            <person name="Bartschat S."/>
            <person name="Kehr S."/>
            <person name="Marz M."/>
            <person name="Stadler P.F."/>
            <person name="Smith J."/>
            <person name="Kraus R.H."/>
            <person name="Zhao Y."/>
            <person name="Ren L."/>
            <person name="Fei J."/>
            <person name="Morisson M."/>
            <person name="Kaiser P."/>
            <person name="Griffin D.K."/>
            <person name="Rao M."/>
            <person name="Pitel F."/>
            <person name="Wang J."/>
            <person name="Li N."/>
        </authorList>
    </citation>
    <scope>NUCLEOTIDE SEQUENCE [LARGE SCALE GENOMIC DNA]</scope>
</reference>
<dbReference type="Proteomes" id="UP000296049">
    <property type="component" value="Unassembled WGS sequence"/>
</dbReference>
<dbReference type="SUPFAM" id="SSF57535">
    <property type="entry name" value="Complement control module/SCR domain"/>
    <property type="match status" value="1"/>
</dbReference>
<dbReference type="GO" id="GO:0005615">
    <property type="term" value="C:extracellular space"/>
    <property type="evidence" value="ECO:0007669"/>
    <property type="project" value="TreeGrafter"/>
</dbReference>
<evidence type="ECO:0000313" key="4">
    <source>
        <dbReference type="Proteomes" id="UP000296049"/>
    </source>
</evidence>
<dbReference type="PANTHER" id="PTHR24255">
    <property type="entry name" value="COMPLEMENT COMPONENT 1, S SUBCOMPONENT-RELATED"/>
    <property type="match status" value="1"/>
</dbReference>
<evidence type="ECO:0000256" key="2">
    <source>
        <dbReference type="SAM" id="MobiDB-lite"/>
    </source>
</evidence>
<dbReference type="InterPro" id="IPR035976">
    <property type="entry name" value="Sushi/SCR/CCP_sf"/>
</dbReference>
<keyword evidence="1" id="KW-1015">Disulfide bond</keyword>
<gene>
    <name evidence="3" type="ORF">Anapl_13656</name>
</gene>
<name>R0JG67_ANAPL</name>
<dbReference type="EMBL" id="KB744039">
    <property type="protein sequence ID" value="EOA96250.1"/>
    <property type="molecule type" value="Genomic_DNA"/>
</dbReference>
<proteinExistence type="predicted"/>